<evidence type="ECO:0000256" key="7">
    <source>
        <dbReference type="PIRSR" id="PIRSR005461-1"/>
    </source>
</evidence>
<organism evidence="9 10">
    <name type="scientific">Cristinia sonorae</name>
    <dbReference type="NCBI Taxonomy" id="1940300"/>
    <lineage>
        <taxon>Eukaryota</taxon>
        <taxon>Fungi</taxon>
        <taxon>Dikarya</taxon>
        <taxon>Basidiomycota</taxon>
        <taxon>Agaricomycotina</taxon>
        <taxon>Agaricomycetes</taxon>
        <taxon>Agaricomycetidae</taxon>
        <taxon>Agaricales</taxon>
        <taxon>Pleurotineae</taxon>
        <taxon>Stephanosporaceae</taxon>
        <taxon>Cristinia</taxon>
    </lineage>
</organism>
<dbReference type="SUPFAM" id="SSF53335">
    <property type="entry name" value="S-adenosyl-L-methionine-dependent methyltransferases"/>
    <property type="match status" value="1"/>
</dbReference>
<dbReference type="AlphaFoldDB" id="A0A8K0UVI7"/>
<dbReference type="InterPro" id="IPR029063">
    <property type="entry name" value="SAM-dependent_MTases_sf"/>
</dbReference>
<evidence type="ECO:0000256" key="4">
    <source>
        <dbReference type="ARBA" id="ARBA00022679"/>
    </source>
</evidence>
<protein>
    <recommendedName>
        <fullName evidence="6">rRNA methyltransferase 2, mitochondrial</fullName>
    </recommendedName>
</protein>
<dbReference type="HAMAP" id="MF_01547">
    <property type="entry name" value="RNA_methyltr_E"/>
    <property type="match status" value="1"/>
</dbReference>
<comment type="caution">
    <text evidence="9">The sequence shown here is derived from an EMBL/GenBank/DDBJ whole genome shotgun (WGS) entry which is preliminary data.</text>
</comment>
<dbReference type="InterPro" id="IPR015507">
    <property type="entry name" value="rRNA-MeTfrase_E"/>
</dbReference>
<dbReference type="InterPro" id="IPR002877">
    <property type="entry name" value="RNA_MeTrfase_FtsJ_dom"/>
</dbReference>
<evidence type="ECO:0000256" key="6">
    <source>
        <dbReference type="ARBA" id="ARBA00041184"/>
    </source>
</evidence>
<keyword evidence="5 7" id="KW-0949">S-adenosyl-L-methionine</keyword>
<evidence type="ECO:0000313" key="10">
    <source>
        <dbReference type="Proteomes" id="UP000813824"/>
    </source>
</evidence>
<dbReference type="Proteomes" id="UP000813824">
    <property type="component" value="Unassembled WGS sequence"/>
</dbReference>
<keyword evidence="4" id="KW-0808">Transferase</keyword>
<dbReference type="GO" id="GO:0008650">
    <property type="term" value="F:rRNA (uridine-2'-O-)-methyltransferase activity"/>
    <property type="evidence" value="ECO:0007669"/>
    <property type="project" value="TreeGrafter"/>
</dbReference>
<feature type="domain" description="Ribosomal RNA methyltransferase FtsJ" evidence="8">
    <location>
        <begin position="40"/>
        <end position="85"/>
    </location>
</feature>
<accession>A0A8K0UVI7</accession>
<name>A0A8K0UVI7_9AGAR</name>
<dbReference type="GO" id="GO:0005739">
    <property type="term" value="C:mitochondrion"/>
    <property type="evidence" value="ECO:0007669"/>
    <property type="project" value="TreeGrafter"/>
</dbReference>
<gene>
    <name evidence="9" type="ORF">BXZ70DRAFT_887433</name>
</gene>
<dbReference type="InterPro" id="IPR050082">
    <property type="entry name" value="RNA_methyltr_RlmE"/>
</dbReference>
<dbReference type="Gene3D" id="3.40.50.150">
    <property type="entry name" value="Vaccinia Virus protein VP39"/>
    <property type="match status" value="1"/>
</dbReference>
<keyword evidence="2" id="KW-0698">rRNA processing</keyword>
<dbReference type="OrthoDB" id="20105at2759"/>
<evidence type="ECO:0000256" key="3">
    <source>
        <dbReference type="ARBA" id="ARBA00022603"/>
    </source>
</evidence>
<comment type="similarity">
    <text evidence="1">Belongs to the class I-like SAM-binding methyltransferase superfamily. RNA methyltransferase RlmE family.</text>
</comment>
<evidence type="ECO:0000313" key="9">
    <source>
        <dbReference type="EMBL" id="KAH8105292.1"/>
    </source>
</evidence>
<reference evidence="9" key="1">
    <citation type="journal article" date="2021" name="New Phytol.">
        <title>Evolutionary innovations through gain and loss of genes in the ectomycorrhizal Boletales.</title>
        <authorList>
            <person name="Wu G."/>
            <person name="Miyauchi S."/>
            <person name="Morin E."/>
            <person name="Kuo A."/>
            <person name="Drula E."/>
            <person name="Varga T."/>
            <person name="Kohler A."/>
            <person name="Feng B."/>
            <person name="Cao Y."/>
            <person name="Lipzen A."/>
            <person name="Daum C."/>
            <person name="Hundley H."/>
            <person name="Pangilinan J."/>
            <person name="Johnson J."/>
            <person name="Barry K."/>
            <person name="LaButti K."/>
            <person name="Ng V."/>
            <person name="Ahrendt S."/>
            <person name="Min B."/>
            <person name="Choi I.G."/>
            <person name="Park H."/>
            <person name="Plett J.M."/>
            <person name="Magnuson J."/>
            <person name="Spatafora J.W."/>
            <person name="Nagy L.G."/>
            <person name="Henrissat B."/>
            <person name="Grigoriev I.V."/>
            <person name="Yang Z.L."/>
            <person name="Xu J."/>
            <person name="Martin F.M."/>
        </authorList>
    </citation>
    <scope>NUCLEOTIDE SEQUENCE</scope>
    <source>
        <strain evidence="9">KKN 215</strain>
    </source>
</reference>
<proteinExistence type="inferred from homology"/>
<dbReference type="Pfam" id="PF01728">
    <property type="entry name" value="FtsJ"/>
    <property type="match status" value="2"/>
</dbReference>
<evidence type="ECO:0000256" key="5">
    <source>
        <dbReference type="ARBA" id="ARBA00022691"/>
    </source>
</evidence>
<dbReference type="PANTHER" id="PTHR10920">
    <property type="entry name" value="RIBOSOMAL RNA METHYLTRANSFERASE"/>
    <property type="match status" value="1"/>
</dbReference>
<dbReference type="PIRSF" id="PIRSF005461">
    <property type="entry name" value="23S_rRNA_mtase"/>
    <property type="match status" value="1"/>
</dbReference>
<dbReference type="PANTHER" id="PTHR10920:SF18">
    <property type="entry name" value="RRNA METHYLTRANSFERASE 2, MITOCHONDRIAL"/>
    <property type="match status" value="1"/>
</dbReference>
<evidence type="ECO:0000259" key="8">
    <source>
        <dbReference type="Pfam" id="PF01728"/>
    </source>
</evidence>
<feature type="active site" description="Proton acceptor" evidence="7">
    <location>
        <position position="250"/>
    </location>
</feature>
<keyword evidence="10" id="KW-1185">Reference proteome</keyword>
<evidence type="ECO:0000256" key="1">
    <source>
        <dbReference type="ARBA" id="ARBA00009258"/>
    </source>
</evidence>
<dbReference type="EMBL" id="JAEVFJ010000004">
    <property type="protein sequence ID" value="KAH8105292.1"/>
    <property type="molecule type" value="Genomic_DNA"/>
</dbReference>
<evidence type="ECO:0000256" key="2">
    <source>
        <dbReference type="ARBA" id="ARBA00022552"/>
    </source>
</evidence>
<keyword evidence="3 9" id="KW-0489">Methyltransferase</keyword>
<sequence length="302" mass="33058">MPFRPGLARLASKSASSTRWLARQSKDPLVKQRASNPSSYRSRSAFKLIELDRTYKFLKHDDIRAVVDLGAAPGGWCQVVAERMGWTVGDVKMSEAEDAAMRGGFGLKPDAKVAKYGSWSSDNNSDPLDELGLNGDEALEEDTAVTGQKGRGTIIAVDLLDVYPIPGVKTLKMDFLSPQTTEYIRALLPASVDGKVDVILSDMAANFTGNRVRDIEASLDICNAVFQFAQKHLRASASIGRTRGGVLVLKHFAHPLSMAFRKDVLEANFHDVQYRKPDSSRGESSEGYWVCMGWKPQSSAGT</sequence>
<feature type="domain" description="Ribosomal RNA methyltransferase FtsJ" evidence="8">
    <location>
        <begin position="148"/>
        <end position="293"/>
    </location>
</feature>